<dbReference type="SUPFAM" id="SSF52833">
    <property type="entry name" value="Thioredoxin-like"/>
    <property type="match status" value="1"/>
</dbReference>
<accession>A0A9D1M3I0</accession>
<dbReference type="EMBL" id="DVNC01000020">
    <property type="protein sequence ID" value="HIU52871.1"/>
    <property type="molecule type" value="Genomic_DNA"/>
</dbReference>
<dbReference type="Proteomes" id="UP000824107">
    <property type="component" value="Unassembled WGS sequence"/>
</dbReference>
<evidence type="ECO:0000313" key="2">
    <source>
        <dbReference type="Proteomes" id="UP000824107"/>
    </source>
</evidence>
<proteinExistence type="predicted"/>
<organism evidence="1 2">
    <name type="scientific">Candidatus Scatocola faecipullorum</name>
    <dbReference type="NCBI Taxonomy" id="2840917"/>
    <lineage>
        <taxon>Bacteria</taxon>
        <taxon>Pseudomonadati</taxon>
        <taxon>Pseudomonadota</taxon>
        <taxon>Alphaproteobacteria</taxon>
        <taxon>Rhodospirillales</taxon>
        <taxon>Rhodospirillaceae</taxon>
        <taxon>Rhodospirillaceae incertae sedis</taxon>
        <taxon>Candidatus Scatocola</taxon>
    </lineage>
</organism>
<evidence type="ECO:0008006" key="3">
    <source>
        <dbReference type="Google" id="ProtNLM"/>
    </source>
</evidence>
<dbReference type="AlphaFoldDB" id="A0A9D1M3I0"/>
<sequence length="152" mass="18202">MLKIFWSFLILVAIALPLHAELYYEGGYNPNQTLQQQLAEDNPRYPRPIIFVFYDNNPCYECPQTIELIENIYNKYFADQYDFYIINYQDDENYNFIQNYNLSLPLEVVLQRVEDGQMTAFRKLEYLQNQISDPVSFSENLQYQINSFLNTD</sequence>
<comment type="caution">
    <text evidence="1">The sequence shown here is derived from an EMBL/GenBank/DDBJ whole genome shotgun (WGS) entry which is preliminary data.</text>
</comment>
<reference evidence="1" key="1">
    <citation type="submission" date="2020-10" db="EMBL/GenBank/DDBJ databases">
        <authorList>
            <person name="Gilroy R."/>
        </authorList>
    </citation>
    <scope>NUCLEOTIDE SEQUENCE</scope>
    <source>
        <strain evidence="1">ChiW3-316</strain>
    </source>
</reference>
<gene>
    <name evidence="1" type="ORF">IAD20_02195</name>
</gene>
<name>A0A9D1M3I0_9PROT</name>
<dbReference type="InterPro" id="IPR036249">
    <property type="entry name" value="Thioredoxin-like_sf"/>
</dbReference>
<evidence type="ECO:0000313" key="1">
    <source>
        <dbReference type="EMBL" id="HIU52871.1"/>
    </source>
</evidence>
<protein>
    <recommendedName>
        <fullName evidence="3">Thioredoxin domain-containing protein</fullName>
    </recommendedName>
</protein>
<reference evidence="1" key="2">
    <citation type="journal article" date="2021" name="PeerJ">
        <title>Extensive microbial diversity within the chicken gut microbiome revealed by metagenomics and culture.</title>
        <authorList>
            <person name="Gilroy R."/>
            <person name="Ravi A."/>
            <person name="Getino M."/>
            <person name="Pursley I."/>
            <person name="Horton D.L."/>
            <person name="Alikhan N.F."/>
            <person name="Baker D."/>
            <person name="Gharbi K."/>
            <person name="Hall N."/>
            <person name="Watson M."/>
            <person name="Adriaenssens E.M."/>
            <person name="Foster-Nyarko E."/>
            <person name="Jarju S."/>
            <person name="Secka A."/>
            <person name="Antonio M."/>
            <person name="Oren A."/>
            <person name="Chaudhuri R.R."/>
            <person name="La Ragione R."/>
            <person name="Hildebrand F."/>
            <person name="Pallen M.J."/>
        </authorList>
    </citation>
    <scope>NUCLEOTIDE SEQUENCE</scope>
    <source>
        <strain evidence="1">ChiW3-316</strain>
    </source>
</reference>